<reference evidence="2 4" key="1">
    <citation type="submission" date="2008-03" db="EMBL/GenBank/DDBJ databases">
        <title>Annotation of Ixodes scapularis.</title>
        <authorList>
            <consortium name="Ixodes scapularis Genome Project Consortium"/>
            <person name="Caler E."/>
            <person name="Hannick L.I."/>
            <person name="Bidwell S."/>
            <person name="Joardar V."/>
            <person name="Thiagarajan M."/>
            <person name="Amedeo P."/>
            <person name="Galinsky K.J."/>
            <person name="Schobel S."/>
            <person name="Inman J."/>
            <person name="Hostetler J."/>
            <person name="Miller J."/>
            <person name="Hammond M."/>
            <person name="Megy K."/>
            <person name="Lawson D."/>
            <person name="Kodira C."/>
            <person name="Sutton G."/>
            <person name="Meyer J."/>
            <person name="Hill C.A."/>
            <person name="Birren B."/>
            <person name="Nene V."/>
            <person name="Collins F."/>
            <person name="Alarcon-Chaidez F."/>
            <person name="Wikel S."/>
            <person name="Strausberg R."/>
        </authorList>
    </citation>
    <scope>NUCLEOTIDE SEQUENCE [LARGE SCALE GENOMIC DNA]</scope>
    <source>
        <strain evidence="4">Wikel</strain>
        <strain evidence="2">Wikel colony</strain>
    </source>
</reference>
<feature type="non-terminal residue" evidence="2">
    <location>
        <position position="60"/>
    </location>
</feature>
<keyword evidence="4" id="KW-1185">Reference proteome</keyword>
<evidence type="ECO:0000313" key="4">
    <source>
        <dbReference type="Proteomes" id="UP000001555"/>
    </source>
</evidence>
<evidence type="ECO:0000256" key="1">
    <source>
        <dbReference type="SAM" id="MobiDB-lite"/>
    </source>
</evidence>
<dbReference type="PaxDb" id="6945-B7PXZ6"/>
<name>B7PXZ6_IXOSC</name>
<dbReference type="InParanoid" id="B7PXZ6"/>
<proteinExistence type="predicted"/>
<feature type="non-terminal residue" evidence="2">
    <location>
        <position position="1"/>
    </location>
</feature>
<accession>B7PXZ6</accession>
<feature type="compositionally biased region" description="Basic residues" evidence="1">
    <location>
        <begin position="32"/>
        <end position="60"/>
    </location>
</feature>
<feature type="compositionally biased region" description="Basic and acidic residues" evidence="1">
    <location>
        <begin position="1"/>
        <end position="31"/>
    </location>
</feature>
<protein>
    <submittedName>
        <fullName evidence="2 3">Uncharacterized protein</fullName>
    </submittedName>
</protein>
<dbReference type="HOGENOM" id="CLU_2948567_0_0_1"/>
<sequence length="60" mass="7559">RDPEPRRAPDAKEKASNEKKKIMIRWREGKQEKRKVRRKRSHREREKKKKRRTPRSRKPE</sequence>
<dbReference type="EMBL" id="DS817225">
    <property type="protein sequence ID" value="EEC11468.1"/>
    <property type="molecule type" value="Genomic_DNA"/>
</dbReference>
<dbReference type="EMBL" id="ABJB010712436">
    <property type="status" value="NOT_ANNOTATED_CDS"/>
    <property type="molecule type" value="Genomic_DNA"/>
</dbReference>
<dbReference type="VEuPathDB" id="VectorBase:ISCW009543"/>
<dbReference type="EnsemblMetazoa" id="ISCW009543-RA">
    <property type="protein sequence ID" value="ISCW009543-PA"/>
    <property type="gene ID" value="ISCW009543"/>
</dbReference>
<evidence type="ECO:0000313" key="2">
    <source>
        <dbReference type="EMBL" id="EEC11468.1"/>
    </source>
</evidence>
<reference evidence="3" key="2">
    <citation type="submission" date="2020-05" db="UniProtKB">
        <authorList>
            <consortium name="EnsemblMetazoa"/>
        </authorList>
    </citation>
    <scope>IDENTIFICATION</scope>
    <source>
        <strain evidence="3">wikel</strain>
    </source>
</reference>
<evidence type="ECO:0000313" key="3">
    <source>
        <dbReference type="EnsemblMetazoa" id="ISCW009543-PA"/>
    </source>
</evidence>
<gene>
    <name evidence="2" type="ORF">IscW_ISCW009543</name>
</gene>
<organism>
    <name type="scientific">Ixodes scapularis</name>
    <name type="common">Black-legged tick</name>
    <name type="synonym">Deer tick</name>
    <dbReference type="NCBI Taxonomy" id="6945"/>
    <lineage>
        <taxon>Eukaryota</taxon>
        <taxon>Metazoa</taxon>
        <taxon>Ecdysozoa</taxon>
        <taxon>Arthropoda</taxon>
        <taxon>Chelicerata</taxon>
        <taxon>Arachnida</taxon>
        <taxon>Acari</taxon>
        <taxon>Parasitiformes</taxon>
        <taxon>Ixodida</taxon>
        <taxon>Ixodoidea</taxon>
        <taxon>Ixodidae</taxon>
        <taxon>Ixodinae</taxon>
        <taxon>Ixodes</taxon>
    </lineage>
</organism>
<dbReference type="AlphaFoldDB" id="B7PXZ6"/>
<feature type="region of interest" description="Disordered" evidence="1">
    <location>
        <begin position="1"/>
        <end position="60"/>
    </location>
</feature>
<dbReference type="Proteomes" id="UP000001555">
    <property type="component" value="Unassembled WGS sequence"/>
</dbReference>